<dbReference type="SUPFAM" id="SSF55729">
    <property type="entry name" value="Acyl-CoA N-acyltransferases (Nat)"/>
    <property type="match status" value="1"/>
</dbReference>
<dbReference type="InterPro" id="IPR016181">
    <property type="entry name" value="Acyl_CoA_acyltransferase"/>
</dbReference>
<dbReference type="CDD" id="cd04301">
    <property type="entry name" value="NAT_SF"/>
    <property type="match status" value="1"/>
</dbReference>
<feature type="domain" description="N-acetyltransferase" evidence="3">
    <location>
        <begin position="2"/>
        <end position="165"/>
    </location>
</feature>
<accession>A0A6B2LJU3</accession>
<dbReference type="Pfam" id="PF00583">
    <property type="entry name" value="Acetyltransf_1"/>
    <property type="match status" value="1"/>
</dbReference>
<proteinExistence type="predicted"/>
<reference evidence="4" key="1">
    <citation type="journal article" date="2020" name="J. Eukaryot. Microbiol.">
        <title>De novo Sequencing, Assembly and Annotation of the Transcriptome for the Free-Living Testate Amoeba Arcella intermedia.</title>
        <authorList>
            <person name="Ribeiro G.M."/>
            <person name="Porfirio-Sousa A.L."/>
            <person name="Maurer-Alcala X.X."/>
            <person name="Katz L.A."/>
            <person name="Lahr D.J.G."/>
        </authorList>
    </citation>
    <scope>NUCLEOTIDE SEQUENCE</scope>
</reference>
<dbReference type="InterPro" id="IPR051646">
    <property type="entry name" value="NatB_acetyltransferase_subunit"/>
</dbReference>
<dbReference type="GO" id="GO:0031416">
    <property type="term" value="C:NatB complex"/>
    <property type="evidence" value="ECO:0007669"/>
    <property type="project" value="TreeGrafter"/>
</dbReference>
<dbReference type="Gene3D" id="3.40.630.30">
    <property type="match status" value="1"/>
</dbReference>
<protein>
    <recommendedName>
        <fullName evidence="3">N-acetyltransferase domain-containing protein</fullName>
    </recommendedName>
</protein>
<name>A0A6B2LJU3_9EUKA</name>
<dbReference type="AlphaFoldDB" id="A0A6B2LJU3"/>
<evidence type="ECO:0000256" key="1">
    <source>
        <dbReference type="ARBA" id="ARBA00022679"/>
    </source>
</evidence>
<dbReference type="EMBL" id="GIBP01008387">
    <property type="protein sequence ID" value="NDV37356.1"/>
    <property type="molecule type" value="Transcribed_RNA"/>
</dbReference>
<evidence type="ECO:0000259" key="3">
    <source>
        <dbReference type="PROSITE" id="PS51186"/>
    </source>
</evidence>
<dbReference type="PANTHER" id="PTHR45910">
    <property type="entry name" value="N-ALPHA-ACETYLTRANSFERASE 20"/>
    <property type="match status" value="1"/>
</dbReference>
<dbReference type="InterPro" id="IPR000182">
    <property type="entry name" value="GNAT_dom"/>
</dbReference>
<dbReference type="PANTHER" id="PTHR45910:SF1">
    <property type="entry name" value="N-ALPHA-ACETYLTRANSFERASE 20"/>
    <property type="match status" value="1"/>
</dbReference>
<dbReference type="PROSITE" id="PS51186">
    <property type="entry name" value="GNAT"/>
    <property type="match status" value="1"/>
</dbReference>
<sequence>MTAAKVFKAQDLFEFNNINFDPLTATYDVGYYLSYMSIWPDYNYVLRSPDGSMMGYIMGKAEGKKQQTEEQSKAAMKWHGHVTAVTVAPEFRRLGVATLLMNILEETTEKNYAGSFVDLFVRASNENAINMYKKLGYKVYRRVLEYYQDEGARKENGLDMRKAMIAIDPHKTTEKPLGRDITVDELDETL</sequence>
<keyword evidence="2" id="KW-0012">Acyltransferase</keyword>
<evidence type="ECO:0000256" key="2">
    <source>
        <dbReference type="ARBA" id="ARBA00023315"/>
    </source>
</evidence>
<dbReference type="GO" id="GO:0004596">
    <property type="term" value="F:protein-N-terminal amino-acid acetyltransferase activity"/>
    <property type="evidence" value="ECO:0007669"/>
    <property type="project" value="TreeGrafter"/>
</dbReference>
<keyword evidence="1" id="KW-0808">Transferase</keyword>
<evidence type="ECO:0000313" key="4">
    <source>
        <dbReference type="EMBL" id="NDV37356.1"/>
    </source>
</evidence>
<organism evidence="4">
    <name type="scientific">Arcella intermedia</name>
    <dbReference type="NCBI Taxonomy" id="1963864"/>
    <lineage>
        <taxon>Eukaryota</taxon>
        <taxon>Amoebozoa</taxon>
        <taxon>Tubulinea</taxon>
        <taxon>Elardia</taxon>
        <taxon>Arcellinida</taxon>
        <taxon>Sphaerothecina</taxon>
        <taxon>Arcellidae</taxon>
        <taxon>Arcella</taxon>
    </lineage>
</organism>